<gene>
    <name evidence="14" type="ORF">AAAT05_02015</name>
</gene>
<evidence type="ECO:0000256" key="1">
    <source>
        <dbReference type="ARBA" id="ARBA00001974"/>
    </source>
</evidence>
<dbReference type="EC" id="1.4.3.16" evidence="4"/>
<dbReference type="Gene3D" id="3.50.50.60">
    <property type="entry name" value="FAD/NAD(P)-binding domain"/>
    <property type="match status" value="1"/>
</dbReference>
<dbReference type="PANTHER" id="PTHR42716:SF2">
    <property type="entry name" value="L-ASPARTATE OXIDASE, CHLOROPLASTIC"/>
    <property type="match status" value="1"/>
</dbReference>
<evidence type="ECO:0000259" key="13">
    <source>
        <dbReference type="Pfam" id="PF00890"/>
    </source>
</evidence>
<dbReference type="SUPFAM" id="SSF51905">
    <property type="entry name" value="FAD/NAD(P)-binding domain"/>
    <property type="match status" value="1"/>
</dbReference>
<keyword evidence="6" id="KW-0285">Flavoprotein</keyword>
<evidence type="ECO:0000256" key="6">
    <source>
        <dbReference type="ARBA" id="ARBA00022630"/>
    </source>
</evidence>
<evidence type="ECO:0000313" key="15">
    <source>
        <dbReference type="Proteomes" id="UP001478817"/>
    </source>
</evidence>
<dbReference type="InterPro" id="IPR036188">
    <property type="entry name" value="FAD/NAD-bd_sf"/>
</dbReference>
<comment type="similarity">
    <text evidence="3">Belongs to the FAD-dependent oxidoreductase 2 family. NadB subfamily.</text>
</comment>
<dbReference type="SUPFAM" id="SSF56425">
    <property type="entry name" value="Succinate dehydrogenase/fumarate reductase flavoprotein, catalytic domain"/>
    <property type="match status" value="1"/>
</dbReference>
<dbReference type="EMBL" id="JBBNGS010000003">
    <property type="protein sequence ID" value="MEQ2637129.1"/>
    <property type="molecule type" value="Genomic_DNA"/>
</dbReference>
<dbReference type="RefSeq" id="WP_349181535.1">
    <property type="nucleotide sequence ID" value="NZ_JBBNGS010000003.1"/>
</dbReference>
<dbReference type="PANTHER" id="PTHR42716">
    <property type="entry name" value="L-ASPARTATE OXIDASE"/>
    <property type="match status" value="1"/>
</dbReference>
<evidence type="ECO:0000256" key="2">
    <source>
        <dbReference type="ARBA" id="ARBA00004950"/>
    </source>
</evidence>
<evidence type="ECO:0000256" key="11">
    <source>
        <dbReference type="ARBA" id="ARBA00030386"/>
    </source>
</evidence>
<evidence type="ECO:0000256" key="3">
    <source>
        <dbReference type="ARBA" id="ARBA00008562"/>
    </source>
</evidence>
<keyword evidence="8" id="KW-0274">FAD</keyword>
<evidence type="ECO:0000256" key="12">
    <source>
        <dbReference type="ARBA" id="ARBA00048305"/>
    </source>
</evidence>
<dbReference type="PRINTS" id="PR00368">
    <property type="entry name" value="FADPNR"/>
</dbReference>
<dbReference type="InterPro" id="IPR005288">
    <property type="entry name" value="NadB"/>
</dbReference>
<keyword evidence="7" id="KW-0662">Pyridine nucleotide biosynthesis</keyword>
<comment type="pathway">
    <text evidence="2">Cofactor biosynthesis; NAD(+) biosynthesis; iminoaspartate from L-aspartate (oxidase route): step 1/1.</text>
</comment>
<dbReference type="Gene3D" id="3.90.700.10">
    <property type="entry name" value="Succinate dehydrogenase/fumarate reductase flavoprotein, catalytic domain"/>
    <property type="match status" value="1"/>
</dbReference>
<reference evidence="14 15" key="1">
    <citation type="submission" date="2024-04" db="EMBL/GenBank/DDBJ databases">
        <title>Human intestinal bacterial collection.</title>
        <authorList>
            <person name="Pauvert C."/>
            <person name="Hitch T.C.A."/>
            <person name="Clavel T."/>
        </authorList>
    </citation>
    <scope>NUCLEOTIDE SEQUENCE [LARGE SCALE GENOMIC DNA]</scope>
    <source>
        <strain evidence="14 15">CLA-AA-H197</strain>
    </source>
</reference>
<feature type="domain" description="FAD-dependent oxidoreductase 2 FAD-binding" evidence="13">
    <location>
        <begin position="9"/>
        <end position="378"/>
    </location>
</feature>
<evidence type="ECO:0000313" key="14">
    <source>
        <dbReference type="EMBL" id="MEQ2637129.1"/>
    </source>
</evidence>
<name>A0ABV1IEP1_9ACTN</name>
<evidence type="ECO:0000256" key="10">
    <source>
        <dbReference type="ARBA" id="ARBA00029426"/>
    </source>
</evidence>
<comment type="catalytic activity">
    <reaction evidence="12">
        <text>L-aspartate + O2 = iminosuccinate + H2O2</text>
        <dbReference type="Rhea" id="RHEA:25876"/>
        <dbReference type="ChEBI" id="CHEBI:15379"/>
        <dbReference type="ChEBI" id="CHEBI:16240"/>
        <dbReference type="ChEBI" id="CHEBI:29991"/>
        <dbReference type="ChEBI" id="CHEBI:77875"/>
        <dbReference type="EC" id="1.4.3.16"/>
    </reaction>
    <physiologicalReaction direction="left-to-right" evidence="12">
        <dbReference type="Rhea" id="RHEA:25877"/>
    </physiologicalReaction>
</comment>
<accession>A0ABV1IEP1</accession>
<dbReference type="Pfam" id="PF00890">
    <property type="entry name" value="FAD_binding_2"/>
    <property type="match status" value="1"/>
</dbReference>
<comment type="cofactor">
    <cofactor evidence="1">
        <name>FAD</name>
        <dbReference type="ChEBI" id="CHEBI:57692"/>
    </cofactor>
</comment>
<dbReference type="InterPro" id="IPR027477">
    <property type="entry name" value="Succ_DH/fumarate_Rdtase_cat_sf"/>
</dbReference>
<keyword evidence="9" id="KW-0560">Oxidoreductase</keyword>
<protein>
    <recommendedName>
        <fullName evidence="5">L-aspartate oxidase</fullName>
        <ecNumber evidence="4">1.4.3.16</ecNumber>
    </recommendedName>
    <alternativeName>
        <fullName evidence="11">Quinolinate synthase B</fullName>
    </alternativeName>
</protein>
<comment type="caution">
    <text evidence="14">The sequence shown here is derived from an EMBL/GenBank/DDBJ whole genome shotgun (WGS) entry which is preliminary data.</text>
</comment>
<dbReference type="InterPro" id="IPR003953">
    <property type="entry name" value="FAD-dep_OxRdtase_2_FAD-bd"/>
</dbReference>
<comment type="function">
    <text evidence="10">Catalyzes the oxidation of L-aspartate to iminoaspartate, the first step in the de novo biosynthesis of NAD(+).</text>
</comment>
<keyword evidence="15" id="KW-1185">Reference proteome</keyword>
<dbReference type="Proteomes" id="UP001478817">
    <property type="component" value="Unassembled WGS sequence"/>
</dbReference>
<sequence length="433" mass="47330">MATKTIDCDVVIAGCGVAGLYCALNLPRALNVVLLSKEDVASCDSMLAQGGICVLHDPDDYESFFEDTLRAGHYENRLKSVDMMIRASRPIIDDLIKRGVRFARTASGELDYTREGAHSRPRIVYHEDITGEEITTHLLACVRELPCARVMENTCMTDIIEGFDGAGRRVCRGVVAEDAAGDRLVINADATVMATGGVGGLYKHSTNFPCLTGDGCRIAAEHGVLLEHMDYVQIHPTTLWTNRPGRSFLISESARGEGAILLNDAGERFCDELQPRDVVSANILAEMRRQGSEHVWLSFERVDRDEVVNHFTHIREQCAEEGYDILSQPIPVVPAQHYFMGGIHVDSDSETTLPHLFAAGETCCNGVHGRNRLASNSLLESLVFAQRAADKIMRDRFADDSAAQLAVAASARSRFIAGSRDVTDVSLLCGADC</sequence>
<evidence type="ECO:0000256" key="8">
    <source>
        <dbReference type="ARBA" id="ARBA00022827"/>
    </source>
</evidence>
<evidence type="ECO:0000256" key="7">
    <source>
        <dbReference type="ARBA" id="ARBA00022642"/>
    </source>
</evidence>
<evidence type="ECO:0000256" key="9">
    <source>
        <dbReference type="ARBA" id="ARBA00023002"/>
    </source>
</evidence>
<organism evidence="14 15">
    <name type="scientific">Paratractidigestivibacter faecalis</name>
    <dbReference type="NCBI Taxonomy" id="2292441"/>
    <lineage>
        <taxon>Bacteria</taxon>
        <taxon>Bacillati</taxon>
        <taxon>Actinomycetota</taxon>
        <taxon>Coriobacteriia</taxon>
        <taxon>Coriobacteriales</taxon>
        <taxon>Atopobiaceae</taxon>
        <taxon>Paratractidigestivibacter</taxon>
    </lineage>
</organism>
<evidence type="ECO:0000256" key="4">
    <source>
        <dbReference type="ARBA" id="ARBA00012173"/>
    </source>
</evidence>
<proteinExistence type="inferred from homology"/>
<evidence type="ECO:0000256" key="5">
    <source>
        <dbReference type="ARBA" id="ARBA00021901"/>
    </source>
</evidence>